<dbReference type="GO" id="GO:0016463">
    <property type="term" value="F:P-type zinc transporter activity"/>
    <property type="evidence" value="ECO:0007669"/>
    <property type="project" value="UniProtKB-EC"/>
</dbReference>
<dbReference type="Gene3D" id="3.40.1110.10">
    <property type="entry name" value="Calcium-transporting ATPase, cytoplasmic domain N"/>
    <property type="match status" value="1"/>
</dbReference>
<dbReference type="SFLD" id="SFLDG00002">
    <property type="entry name" value="C1.7:_P-type_atpase_like"/>
    <property type="match status" value="1"/>
</dbReference>
<evidence type="ECO:0000256" key="2">
    <source>
        <dbReference type="ARBA" id="ARBA00006024"/>
    </source>
</evidence>
<evidence type="ECO:0000256" key="1">
    <source>
        <dbReference type="ARBA" id="ARBA00004370"/>
    </source>
</evidence>
<dbReference type="InterPro" id="IPR059000">
    <property type="entry name" value="ATPase_P-type_domA"/>
</dbReference>
<dbReference type="KEGG" id="tni:TVNIR_0611"/>
<evidence type="ECO:0000313" key="12">
    <source>
        <dbReference type="Proteomes" id="UP000010809"/>
    </source>
</evidence>
<comment type="subcellular location">
    <subcellularLocation>
        <location evidence="9">Cell membrane</location>
    </subcellularLocation>
    <subcellularLocation>
        <location evidence="1">Membrane</location>
    </subcellularLocation>
</comment>
<dbReference type="PRINTS" id="PR00120">
    <property type="entry name" value="HATPASE"/>
</dbReference>
<evidence type="ECO:0000256" key="7">
    <source>
        <dbReference type="ARBA" id="ARBA00039097"/>
    </source>
</evidence>
<dbReference type="RefSeq" id="WP_015257464.1">
    <property type="nucleotide sequence ID" value="NC_019902.2"/>
</dbReference>
<evidence type="ECO:0000256" key="4">
    <source>
        <dbReference type="ARBA" id="ARBA00022967"/>
    </source>
</evidence>
<accession>L0DVC5</accession>
<keyword evidence="11" id="KW-0378">Hydrolase</keyword>
<dbReference type="SUPFAM" id="SSF56784">
    <property type="entry name" value="HAD-like"/>
    <property type="match status" value="1"/>
</dbReference>
<dbReference type="PROSITE" id="PS00154">
    <property type="entry name" value="ATPASE_E1_E2"/>
    <property type="match status" value="1"/>
</dbReference>
<dbReference type="GO" id="GO:0046872">
    <property type="term" value="F:metal ion binding"/>
    <property type="evidence" value="ECO:0007669"/>
    <property type="project" value="UniProtKB-KW"/>
</dbReference>
<keyword evidence="9" id="KW-0547">Nucleotide-binding</keyword>
<dbReference type="SUPFAM" id="SSF81653">
    <property type="entry name" value="Calcium ATPase, transduction domain A"/>
    <property type="match status" value="1"/>
</dbReference>
<keyword evidence="9" id="KW-0067">ATP-binding</keyword>
<evidence type="ECO:0000259" key="10">
    <source>
        <dbReference type="Pfam" id="PF00122"/>
    </source>
</evidence>
<dbReference type="InterPro" id="IPR036412">
    <property type="entry name" value="HAD-like_sf"/>
</dbReference>
<dbReference type="InterPro" id="IPR027256">
    <property type="entry name" value="P-typ_ATPase_IB"/>
</dbReference>
<dbReference type="Pfam" id="PF00122">
    <property type="entry name" value="E1-E2_ATPase"/>
    <property type="match status" value="1"/>
</dbReference>
<keyword evidence="6" id="KW-0472">Membrane</keyword>
<comment type="catalytic activity">
    <reaction evidence="8">
        <text>Zn(2+)(in) + ATP + H2O = Zn(2+)(out) + ADP + phosphate + H(+)</text>
        <dbReference type="Rhea" id="RHEA:20621"/>
        <dbReference type="ChEBI" id="CHEBI:15377"/>
        <dbReference type="ChEBI" id="CHEBI:15378"/>
        <dbReference type="ChEBI" id="CHEBI:29105"/>
        <dbReference type="ChEBI" id="CHEBI:30616"/>
        <dbReference type="ChEBI" id="CHEBI:43474"/>
        <dbReference type="ChEBI" id="CHEBI:456216"/>
        <dbReference type="EC" id="7.2.2.12"/>
    </reaction>
</comment>
<feature type="domain" description="P-type ATPase A" evidence="10">
    <location>
        <begin position="200"/>
        <end position="295"/>
    </location>
</feature>
<protein>
    <recommendedName>
        <fullName evidence="7">P-type Zn(2+) transporter</fullName>
        <ecNumber evidence="7">7.2.2.12</ecNumber>
    </recommendedName>
</protein>
<dbReference type="PRINTS" id="PR00119">
    <property type="entry name" value="CATATPASE"/>
</dbReference>
<dbReference type="GO" id="GO:0015086">
    <property type="term" value="F:cadmium ion transmembrane transporter activity"/>
    <property type="evidence" value="ECO:0007669"/>
    <property type="project" value="TreeGrafter"/>
</dbReference>
<dbReference type="HOGENOM" id="CLU_001771_6_3_6"/>
<dbReference type="OrthoDB" id="9814270at2"/>
<proteinExistence type="inferred from homology"/>
<dbReference type="PANTHER" id="PTHR48085:SF5">
    <property type="entry name" value="CADMIUM_ZINC-TRANSPORTING ATPASE HMA4-RELATED"/>
    <property type="match status" value="1"/>
</dbReference>
<dbReference type="PROSITE" id="PS01229">
    <property type="entry name" value="COF_2"/>
    <property type="match status" value="1"/>
</dbReference>
<dbReference type="Gene3D" id="3.40.50.1000">
    <property type="entry name" value="HAD superfamily/HAD-like"/>
    <property type="match status" value="1"/>
</dbReference>
<evidence type="ECO:0000256" key="8">
    <source>
        <dbReference type="ARBA" id="ARBA00047308"/>
    </source>
</evidence>
<evidence type="ECO:0000313" key="11">
    <source>
        <dbReference type="EMBL" id="AGA32311.1"/>
    </source>
</evidence>
<keyword evidence="9" id="KW-1003">Cell membrane</keyword>
<dbReference type="NCBIfam" id="TIGR01525">
    <property type="entry name" value="ATPase-IB_hvy"/>
    <property type="match status" value="1"/>
</dbReference>
<keyword evidence="3" id="KW-0812">Transmembrane</keyword>
<dbReference type="InterPro" id="IPR051014">
    <property type="entry name" value="Cation_Transport_ATPase_IB"/>
</dbReference>
<dbReference type="PATRIC" id="fig|1255043.3.peg.616"/>
<dbReference type="STRING" id="1255043.TVNIR_0611"/>
<sequence>MIARPTRGDPRLVHRTPTRLRFQLARLGDPRIDFAWLEAWLESVPGVEAVRINRHARCVVFDYDGAAGTRRAVRDRLRALPSLRIPAGEAEPTEPAELAPMIASLVVLVLLPFLSPPLRRLVTLVNISKTLLRGVDTFIHRGLKIEVLDAVAIGLSAGRGEHFTANATDFLMELGGYLEKRTERQSDRMLRRLLRPEPGLAWVERGGVLVQIPDDQIRTGERVEVGPGEKIGVDGLVLDGTALVNQSSITGEPVPVRKELMDRVIAGTVIEDGRLRIEARHVGDETTTARIARFIDASLDKPSDTQRMAERLADRRVYITLGTGALVYGLTGDGRRLSSVFLVDYSCALKLGTPLAFRSGIYHAARSGILLKGGEAIEHLAEIDTVVFDKTGTLTRSDLEVSDVVVLNTERWSRTRLLAVTASIEEHASHPIAEAIVRKAREEKLNHIDHGEVDYLVAHGMTCPVNGDRLLIGSRHFLEEHHGVRFDGFEAAIAALQEEGKTLLYVGTEQEAIGLIALRDTLREDAAAVLAGLRRLGVKHLVMLTGDHRRRADALARELGIDEVFAEQVPEDKARVLEQLRAEGRRVAFVGDGVNDGPALAAADVGIAMSRGTELARATADVVLLEDRLDMLLDAVDIAQRTMGMVATNYRAAIGINTGVMIGAALGWLSPVATAVLHNGTTVGLLVRALRGLDAREHPVPALSKPASGARAVPSQRS</sequence>
<dbReference type="EMBL" id="CP003989">
    <property type="protein sequence ID" value="AGA32311.1"/>
    <property type="molecule type" value="Genomic_DNA"/>
</dbReference>
<reference evidence="11" key="1">
    <citation type="submission" date="2015-12" db="EMBL/GenBank/DDBJ databases">
        <authorList>
            <person name="Tikhonova T.V."/>
            <person name="Pavlov A.R."/>
            <person name="Beletsky A.V."/>
            <person name="Mardanov A.V."/>
            <person name="Sorokin D.Y."/>
            <person name="Ravin N.V."/>
            <person name="Popov V.O."/>
        </authorList>
    </citation>
    <scope>NUCLEOTIDE SEQUENCE</scope>
    <source>
        <strain evidence="11">DSM 14787</strain>
    </source>
</reference>
<dbReference type="GO" id="GO:0005886">
    <property type="term" value="C:plasma membrane"/>
    <property type="evidence" value="ECO:0007669"/>
    <property type="project" value="UniProtKB-SubCell"/>
</dbReference>
<dbReference type="eggNOG" id="COG2217">
    <property type="taxonomic scope" value="Bacteria"/>
</dbReference>
<keyword evidence="5" id="KW-1133">Transmembrane helix</keyword>
<dbReference type="NCBIfam" id="TIGR01494">
    <property type="entry name" value="ATPase_P-type"/>
    <property type="match status" value="1"/>
</dbReference>
<evidence type="ECO:0000256" key="6">
    <source>
        <dbReference type="ARBA" id="ARBA00023136"/>
    </source>
</evidence>
<dbReference type="Proteomes" id="UP000010809">
    <property type="component" value="Chromosome"/>
</dbReference>
<dbReference type="SFLD" id="SFLDF00027">
    <property type="entry name" value="p-type_atpase"/>
    <property type="match status" value="1"/>
</dbReference>
<dbReference type="InterPro" id="IPR023299">
    <property type="entry name" value="ATPase_P-typ_cyto_dom_N"/>
</dbReference>
<dbReference type="Gene3D" id="2.70.150.10">
    <property type="entry name" value="Calcium-transporting ATPase, cytoplasmic transduction domain A"/>
    <property type="match status" value="1"/>
</dbReference>
<dbReference type="InterPro" id="IPR001757">
    <property type="entry name" value="P_typ_ATPase"/>
</dbReference>
<name>L0DVC5_THIND</name>
<dbReference type="InterPro" id="IPR044492">
    <property type="entry name" value="P_typ_ATPase_HD_dom"/>
</dbReference>
<dbReference type="GO" id="GO:0005524">
    <property type="term" value="F:ATP binding"/>
    <property type="evidence" value="ECO:0007669"/>
    <property type="project" value="UniProtKB-UniRule"/>
</dbReference>
<keyword evidence="9" id="KW-0479">Metal-binding</keyword>
<evidence type="ECO:0000256" key="5">
    <source>
        <dbReference type="ARBA" id="ARBA00022989"/>
    </source>
</evidence>
<dbReference type="EC" id="7.2.2.12" evidence="7"/>
<dbReference type="PANTHER" id="PTHR48085">
    <property type="entry name" value="CADMIUM/ZINC-TRANSPORTING ATPASE HMA2-RELATED"/>
    <property type="match status" value="1"/>
</dbReference>
<organism evidence="11 12">
    <name type="scientific">Thioalkalivibrio nitratireducens (strain DSM 14787 / UNIQEM 213 / ALEN2)</name>
    <dbReference type="NCBI Taxonomy" id="1255043"/>
    <lineage>
        <taxon>Bacteria</taxon>
        <taxon>Pseudomonadati</taxon>
        <taxon>Pseudomonadota</taxon>
        <taxon>Gammaproteobacteria</taxon>
        <taxon>Chromatiales</taxon>
        <taxon>Ectothiorhodospiraceae</taxon>
        <taxon>Thioalkalivibrio</taxon>
    </lineage>
</organism>
<dbReference type="InterPro" id="IPR018303">
    <property type="entry name" value="ATPase_P-typ_P_site"/>
</dbReference>
<dbReference type="InterPro" id="IPR008250">
    <property type="entry name" value="ATPase_P-typ_transduc_dom_A_sf"/>
</dbReference>
<dbReference type="SFLD" id="SFLDS00003">
    <property type="entry name" value="Haloacid_Dehalogenase"/>
    <property type="match status" value="1"/>
</dbReference>
<evidence type="ECO:0000256" key="9">
    <source>
        <dbReference type="RuleBase" id="RU362081"/>
    </source>
</evidence>
<keyword evidence="4" id="KW-1278">Translocase</keyword>
<evidence type="ECO:0000256" key="3">
    <source>
        <dbReference type="ARBA" id="ARBA00022692"/>
    </source>
</evidence>
<keyword evidence="12" id="KW-1185">Reference proteome</keyword>
<dbReference type="InterPro" id="IPR023214">
    <property type="entry name" value="HAD_sf"/>
</dbReference>
<dbReference type="GO" id="GO:0016887">
    <property type="term" value="F:ATP hydrolysis activity"/>
    <property type="evidence" value="ECO:0007669"/>
    <property type="project" value="InterPro"/>
</dbReference>
<dbReference type="Pfam" id="PF00702">
    <property type="entry name" value="Hydrolase"/>
    <property type="match status" value="1"/>
</dbReference>
<gene>
    <name evidence="11" type="primary">ctpC [H]</name>
    <name evidence="11" type="ordered locus">TVNIR_0611</name>
</gene>
<comment type="similarity">
    <text evidence="2 9">Belongs to the cation transport ATPase (P-type) (TC 3.A.3) family. Type IB subfamily.</text>
</comment>
<dbReference type="AlphaFoldDB" id="L0DVC5"/>